<evidence type="ECO:0000256" key="9">
    <source>
        <dbReference type="HAMAP-Rule" id="MF_00911"/>
    </source>
</evidence>
<comment type="subunit">
    <text evidence="9">Part of a complex composed of FtsB, FtsL and FtsQ.</text>
</comment>
<feature type="region of interest" description="Disordered" evidence="10">
    <location>
        <begin position="1"/>
        <end position="34"/>
    </location>
</feature>
<evidence type="ECO:0000256" key="10">
    <source>
        <dbReference type="SAM" id="MobiDB-lite"/>
    </source>
</evidence>
<sequence length="279" mass="32702">MSFLRWGNKQNDEPEEEEIPRGASREFPERNVSDEPAEKEQEIWWKPFWTFSTLLIFFVVLWGLGQQVWQMLDKPISQIVVEGKARHLDRNQLAISIGERLEESLLSARLEDIQQLVSEHPWVRVSAIKRKWPETLVVQVEEEVPVARWGERGLLNHQGDIFWPELKEEYRALPRLSGPAPDTERVMSQFHDLNQMFRPVGLSVVSLDLEARGAWTLELDNKIKLVIGREAVNERLERFLDLYRLTLSERSEEIEQIDIRYTHGVAVKWREKPESEDAG</sequence>
<evidence type="ECO:0000256" key="5">
    <source>
        <dbReference type="ARBA" id="ARBA00022692"/>
    </source>
</evidence>
<dbReference type="InterPro" id="IPR045335">
    <property type="entry name" value="FtsQ_C_sf"/>
</dbReference>
<dbReference type="AlphaFoldDB" id="A0A7U8C1Z6"/>
<dbReference type="OrthoDB" id="9790370at2"/>
<evidence type="ECO:0000256" key="3">
    <source>
        <dbReference type="ARBA" id="ARBA00022519"/>
    </source>
</evidence>
<evidence type="ECO:0000256" key="4">
    <source>
        <dbReference type="ARBA" id="ARBA00022618"/>
    </source>
</evidence>
<dbReference type="GO" id="GO:0005886">
    <property type="term" value="C:plasma membrane"/>
    <property type="evidence" value="ECO:0007669"/>
    <property type="project" value="UniProtKB-SubCell"/>
</dbReference>
<feature type="compositionally biased region" description="Basic and acidic residues" evidence="10">
    <location>
        <begin position="19"/>
        <end position="34"/>
    </location>
</feature>
<dbReference type="Gene3D" id="3.10.20.310">
    <property type="entry name" value="membrane protein fhac"/>
    <property type="match status" value="1"/>
</dbReference>
<evidence type="ECO:0000313" key="13">
    <source>
        <dbReference type="Proteomes" id="UP000002171"/>
    </source>
</evidence>
<dbReference type="Pfam" id="PF08478">
    <property type="entry name" value="POTRA_1"/>
    <property type="match status" value="1"/>
</dbReference>
<accession>A0A7U8C1Z6</accession>
<dbReference type="EMBL" id="AAOW01000035">
    <property type="protein sequence ID" value="EAR59714.1"/>
    <property type="molecule type" value="Genomic_DNA"/>
</dbReference>
<keyword evidence="6 9" id="KW-1133">Transmembrane helix</keyword>
<evidence type="ECO:0000256" key="6">
    <source>
        <dbReference type="ARBA" id="ARBA00022989"/>
    </source>
</evidence>
<dbReference type="PROSITE" id="PS51779">
    <property type="entry name" value="POTRA"/>
    <property type="match status" value="1"/>
</dbReference>
<comment type="function">
    <text evidence="9">Essential cell division protein. May link together the upstream cell division proteins, which are predominantly cytoplasmic, with the downstream cell division proteins, which are predominantly periplasmic. May control correct divisome assembly.</text>
</comment>
<dbReference type="InterPro" id="IPR034746">
    <property type="entry name" value="POTRA"/>
</dbReference>
<keyword evidence="2 9" id="KW-1003">Cell membrane</keyword>
<keyword evidence="3 9" id="KW-0997">Cell inner membrane</keyword>
<keyword evidence="5 9" id="KW-0812">Transmembrane</keyword>
<comment type="caution">
    <text evidence="12">The sequence shown here is derived from an EMBL/GenBank/DDBJ whole genome shotgun (WGS) entry which is preliminary data.</text>
</comment>
<reference evidence="12 13" key="1">
    <citation type="submission" date="2006-02" db="EMBL/GenBank/DDBJ databases">
        <authorList>
            <person name="Pinhassi J."/>
            <person name="Pedros-Alio C."/>
            <person name="Ferriera S."/>
            <person name="Johnson J."/>
            <person name="Kravitz S."/>
            <person name="Halpern A."/>
            <person name="Remington K."/>
            <person name="Beeson K."/>
            <person name="Tran B."/>
            <person name="Rogers Y.-H."/>
            <person name="Friedman R."/>
            <person name="Venter J.C."/>
        </authorList>
    </citation>
    <scope>NUCLEOTIDE SEQUENCE [LARGE SCALE GENOMIC DNA]</scope>
    <source>
        <strain evidence="12 13">MED92</strain>
    </source>
</reference>
<protein>
    <recommendedName>
        <fullName evidence="9">Cell division protein FtsQ</fullName>
    </recommendedName>
</protein>
<comment type="subcellular location">
    <subcellularLocation>
        <location evidence="9">Cell inner membrane</location>
        <topology evidence="9">Single-pass type II membrane protein</topology>
    </subcellularLocation>
    <subcellularLocation>
        <location evidence="1">Membrane</location>
    </subcellularLocation>
    <text evidence="9">Localizes to the division septum.</text>
</comment>
<dbReference type="InterPro" id="IPR005548">
    <property type="entry name" value="Cell_div_FtsQ/DivIB_C"/>
</dbReference>
<organism evidence="12 13">
    <name type="scientific">Neptuniibacter caesariensis</name>
    <dbReference type="NCBI Taxonomy" id="207954"/>
    <lineage>
        <taxon>Bacteria</taxon>
        <taxon>Pseudomonadati</taxon>
        <taxon>Pseudomonadota</taxon>
        <taxon>Gammaproteobacteria</taxon>
        <taxon>Oceanospirillales</taxon>
        <taxon>Oceanospirillaceae</taxon>
        <taxon>Neptuniibacter</taxon>
    </lineage>
</organism>
<evidence type="ECO:0000256" key="8">
    <source>
        <dbReference type="ARBA" id="ARBA00023306"/>
    </source>
</evidence>
<dbReference type="InterPro" id="IPR013685">
    <property type="entry name" value="POTRA_FtsQ_type"/>
</dbReference>
<evidence type="ECO:0000256" key="7">
    <source>
        <dbReference type="ARBA" id="ARBA00023136"/>
    </source>
</evidence>
<dbReference type="PANTHER" id="PTHR35851:SF1">
    <property type="entry name" value="CELL DIVISION PROTEIN FTSQ"/>
    <property type="match status" value="1"/>
</dbReference>
<keyword evidence="13" id="KW-1185">Reference proteome</keyword>
<proteinExistence type="inferred from homology"/>
<evidence type="ECO:0000259" key="11">
    <source>
        <dbReference type="PROSITE" id="PS51779"/>
    </source>
</evidence>
<name>A0A7U8C1Z6_NEPCE</name>
<dbReference type="HAMAP" id="MF_00911">
    <property type="entry name" value="FtsQ_subfam"/>
    <property type="match status" value="1"/>
</dbReference>
<dbReference type="InterPro" id="IPR026579">
    <property type="entry name" value="FtsQ"/>
</dbReference>
<evidence type="ECO:0000256" key="2">
    <source>
        <dbReference type="ARBA" id="ARBA00022475"/>
    </source>
</evidence>
<dbReference type="GO" id="GO:0090529">
    <property type="term" value="P:cell septum assembly"/>
    <property type="evidence" value="ECO:0007669"/>
    <property type="project" value="InterPro"/>
</dbReference>
<feature type="domain" description="POTRA" evidence="11">
    <location>
        <begin position="74"/>
        <end position="143"/>
    </location>
</feature>
<keyword evidence="8 9" id="KW-0131">Cell cycle</keyword>
<keyword evidence="4 9" id="KW-0132">Cell division</keyword>
<comment type="similarity">
    <text evidence="9">Belongs to the FtsQ/DivIB family. FtsQ subfamily.</text>
</comment>
<gene>
    <name evidence="9" type="primary">ftsQ</name>
    <name evidence="12" type="ORF">MED92_15805</name>
</gene>
<dbReference type="Gene3D" id="3.40.50.11690">
    <property type="entry name" value="Cell division protein FtsQ/DivIB"/>
    <property type="match status" value="1"/>
</dbReference>
<dbReference type="Pfam" id="PF03799">
    <property type="entry name" value="FtsQ_DivIB_C"/>
    <property type="match status" value="1"/>
</dbReference>
<keyword evidence="7 9" id="KW-0472">Membrane</keyword>
<evidence type="ECO:0000256" key="1">
    <source>
        <dbReference type="ARBA" id="ARBA00004370"/>
    </source>
</evidence>
<dbReference type="GO" id="GO:0032153">
    <property type="term" value="C:cell division site"/>
    <property type="evidence" value="ECO:0007669"/>
    <property type="project" value="UniProtKB-UniRule"/>
</dbReference>
<evidence type="ECO:0000313" key="12">
    <source>
        <dbReference type="EMBL" id="EAR59714.1"/>
    </source>
</evidence>
<dbReference type="RefSeq" id="WP_007020842.1">
    <property type="nucleotide sequence ID" value="NZ_CH724125.1"/>
</dbReference>
<dbReference type="GO" id="GO:0043093">
    <property type="term" value="P:FtsZ-dependent cytokinesis"/>
    <property type="evidence" value="ECO:0007669"/>
    <property type="project" value="UniProtKB-UniRule"/>
</dbReference>
<dbReference type="PANTHER" id="PTHR35851">
    <property type="entry name" value="CELL DIVISION PROTEIN FTSQ"/>
    <property type="match status" value="1"/>
</dbReference>
<feature type="transmembrane region" description="Helical" evidence="9">
    <location>
        <begin position="43"/>
        <end position="64"/>
    </location>
</feature>
<dbReference type="Proteomes" id="UP000002171">
    <property type="component" value="Unassembled WGS sequence"/>
</dbReference>